<feature type="signal peptide" evidence="1">
    <location>
        <begin position="1"/>
        <end position="25"/>
    </location>
</feature>
<sequence>MNKINRFSAYIILMLALSASASASARSNQFVAIPEQAKRLVFIGDSITYSGEYVAYFESYLSVASPNRQLEIINIGLPSETVSGLSEVGHAKGDFPRPDAKERLQPSLNKLKPDIVFSCYGMNDGIYLPFNQARFTAFKNGINNLHKTVLASGAEVVHITPPDYDAIIDSAYSVVLDHYSNWLISKQHDEHWQVIDVHFPMQLSLQTQRKQNKHFYYSKDGIHPNPDGHWQIAKALLNSMGYPVEDTFEDSIKKLNPSIQVNELFELVKKRQTIIKDAYLAEIGHKRPRMKQGMPLSEALIKGQRLNNKINKLVTLY</sequence>
<feature type="chain" id="PRO_5046035660" evidence="1">
    <location>
        <begin position="26"/>
        <end position="317"/>
    </location>
</feature>
<evidence type="ECO:0000313" key="4">
    <source>
        <dbReference type="Proteomes" id="UP001521137"/>
    </source>
</evidence>
<dbReference type="PANTHER" id="PTHR30383">
    <property type="entry name" value="THIOESTERASE 1/PROTEASE 1/LYSOPHOSPHOLIPASE L1"/>
    <property type="match status" value="1"/>
</dbReference>
<evidence type="ECO:0000259" key="2">
    <source>
        <dbReference type="Pfam" id="PF13472"/>
    </source>
</evidence>
<dbReference type="GO" id="GO:0016787">
    <property type="term" value="F:hydrolase activity"/>
    <property type="evidence" value="ECO:0007669"/>
    <property type="project" value="UniProtKB-KW"/>
</dbReference>
<dbReference type="PANTHER" id="PTHR30383:SF5">
    <property type="entry name" value="SGNH HYDROLASE-TYPE ESTERASE DOMAIN-CONTAINING PROTEIN"/>
    <property type="match status" value="1"/>
</dbReference>
<proteinExistence type="predicted"/>
<dbReference type="CDD" id="cd01834">
    <property type="entry name" value="SGNH_hydrolase_like_2"/>
    <property type="match status" value="1"/>
</dbReference>
<name>A0ABS9D5K1_9ALTE</name>
<dbReference type="SUPFAM" id="SSF52266">
    <property type="entry name" value="SGNH hydrolase"/>
    <property type="match status" value="1"/>
</dbReference>
<dbReference type="InterPro" id="IPR013830">
    <property type="entry name" value="SGNH_hydro"/>
</dbReference>
<protein>
    <submittedName>
        <fullName evidence="3">SGNH/GDSL hydrolase family protein</fullName>
    </submittedName>
</protein>
<dbReference type="RefSeq" id="WP_235310606.1">
    <property type="nucleotide sequence ID" value="NZ_JAKGAS010000001.1"/>
</dbReference>
<dbReference type="EMBL" id="JAKGAS010000001">
    <property type="protein sequence ID" value="MCF2947094.1"/>
    <property type="molecule type" value="Genomic_DNA"/>
</dbReference>
<dbReference type="InterPro" id="IPR036514">
    <property type="entry name" value="SGNH_hydro_sf"/>
</dbReference>
<reference evidence="3 4" key="1">
    <citation type="submission" date="2022-01" db="EMBL/GenBank/DDBJ databases">
        <title>Paraglaciecola sp. G1-23.</title>
        <authorList>
            <person name="Jin M.S."/>
            <person name="Han D.M."/>
            <person name="Kim H.M."/>
            <person name="Jeon C.O."/>
        </authorList>
    </citation>
    <scope>NUCLEOTIDE SEQUENCE [LARGE SCALE GENOMIC DNA]</scope>
    <source>
        <strain evidence="3 4">G1-23</strain>
    </source>
</reference>
<dbReference type="Pfam" id="PF13472">
    <property type="entry name" value="Lipase_GDSL_2"/>
    <property type="match status" value="1"/>
</dbReference>
<dbReference type="InterPro" id="IPR051532">
    <property type="entry name" value="Ester_Hydrolysis_Enzymes"/>
</dbReference>
<feature type="domain" description="SGNH hydrolase-type esterase" evidence="2">
    <location>
        <begin position="42"/>
        <end position="230"/>
    </location>
</feature>
<keyword evidence="3" id="KW-0378">Hydrolase</keyword>
<evidence type="ECO:0000313" key="3">
    <source>
        <dbReference type="EMBL" id="MCF2947094.1"/>
    </source>
</evidence>
<organism evidence="3 4">
    <name type="scientific">Paraglaciecola algarum</name>
    <dbReference type="NCBI Taxonomy" id="3050085"/>
    <lineage>
        <taxon>Bacteria</taxon>
        <taxon>Pseudomonadati</taxon>
        <taxon>Pseudomonadota</taxon>
        <taxon>Gammaproteobacteria</taxon>
        <taxon>Alteromonadales</taxon>
        <taxon>Alteromonadaceae</taxon>
        <taxon>Paraglaciecola</taxon>
    </lineage>
</organism>
<accession>A0ABS9D5K1</accession>
<dbReference type="Proteomes" id="UP001521137">
    <property type="component" value="Unassembled WGS sequence"/>
</dbReference>
<keyword evidence="4" id="KW-1185">Reference proteome</keyword>
<gene>
    <name evidence="3" type="ORF">L0668_03180</name>
</gene>
<keyword evidence="1" id="KW-0732">Signal</keyword>
<evidence type="ECO:0000256" key="1">
    <source>
        <dbReference type="SAM" id="SignalP"/>
    </source>
</evidence>
<comment type="caution">
    <text evidence="3">The sequence shown here is derived from an EMBL/GenBank/DDBJ whole genome shotgun (WGS) entry which is preliminary data.</text>
</comment>
<dbReference type="Gene3D" id="3.40.50.1110">
    <property type="entry name" value="SGNH hydrolase"/>
    <property type="match status" value="1"/>
</dbReference>